<dbReference type="Proteomes" id="UP000198642">
    <property type="component" value="Unassembled WGS sequence"/>
</dbReference>
<gene>
    <name evidence="7" type="ORF">SAMN04488072_102318</name>
</gene>
<evidence type="ECO:0000256" key="2">
    <source>
        <dbReference type="ARBA" id="ARBA00023015"/>
    </source>
</evidence>
<evidence type="ECO:0000256" key="3">
    <source>
        <dbReference type="ARBA" id="ARBA00023125"/>
    </source>
</evidence>
<evidence type="ECO:0000313" key="7">
    <source>
        <dbReference type="EMBL" id="SFA85197.1"/>
    </source>
</evidence>
<sequence>MVQRHEELLDAAVQLFQNNGFHATSVEDITKACGISKGAFYKHFDSKENMILELLQRYYDDMFREADKFAEDLQQSSLLVLKRKITVELEKSIEYRFFFLALVSEFPPYVKGPIPDFLDRIQETHHEWHKQALMDAFGSKTKRYLSDLAVIMEGILHNYLMHIIWKGDALPLDRLGNLIAECLKSIAENDEGIFPILPVYSNEGSCHGTIKEYMNHELNTLRSELNNKTEKSPALKKDLQTIDLLMEEIAEEKPREFLVDALLAQLHRRSYLKTRITKVLTAWEIRKGD</sequence>
<dbReference type="SUPFAM" id="SSF46689">
    <property type="entry name" value="Homeodomain-like"/>
    <property type="match status" value="1"/>
</dbReference>
<dbReference type="RefSeq" id="WP_280141234.1">
    <property type="nucleotide sequence ID" value="NZ_FOJW01000002.1"/>
</dbReference>
<dbReference type="InterPro" id="IPR023772">
    <property type="entry name" value="DNA-bd_HTH_TetR-type_CS"/>
</dbReference>
<keyword evidence="4" id="KW-0804">Transcription</keyword>
<name>A0A1I0WA25_9BACI</name>
<dbReference type="AlphaFoldDB" id="A0A1I0WA25"/>
<dbReference type="Gene3D" id="1.10.357.10">
    <property type="entry name" value="Tetracycline Repressor, domain 2"/>
    <property type="match status" value="1"/>
</dbReference>
<dbReference type="PRINTS" id="PR00455">
    <property type="entry name" value="HTHTETR"/>
</dbReference>
<evidence type="ECO:0000256" key="5">
    <source>
        <dbReference type="PROSITE-ProRule" id="PRU00335"/>
    </source>
</evidence>
<dbReference type="InterPro" id="IPR009057">
    <property type="entry name" value="Homeodomain-like_sf"/>
</dbReference>
<feature type="DNA-binding region" description="H-T-H motif" evidence="5">
    <location>
        <begin position="25"/>
        <end position="44"/>
    </location>
</feature>
<dbReference type="FunFam" id="1.10.10.60:FF:000141">
    <property type="entry name" value="TetR family transcriptional regulator"/>
    <property type="match status" value="1"/>
</dbReference>
<evidence type="ECO:0000256" key="4">
    <source>
        <dbReference type="ARBA" id="ARBA00023163"/>
    </source>
</evidence>
<keyword evidence="3 5" id="KW-0238">DNA-binding</keyword>
<dbReference type="STRING" id="237679.SAMN04488072_102318"/>
<dbReference type="PANTHER" id="PTHR43479:SF22">
    <property type="entry name" value="TRANSCRIPTIONAL REGULATOR, TETR FAMILY"/>
    <property type="match status" value="1"/>
</dbReference>
<dbReference type="PANTHER" id="PTHR43479">
    <property type="entry name" value="ACREF/ENVCD OPERON REPRESSOR-RELATED"/>
    <property type="match status" value="1"/>
</dbReference>
<dbReference type="InterPro" id="IPR001647">
    <property type="entry name" value="HTH_TetR"/>
</dbReference>
<dbReference type="GO" id="GO:0003677">
    <property type="term" value="F:DNA binding"/>
    <property type="evidence" value="ECO:0007669"/>
    <property type="project" value="UniProtKB-UniRule"/>
</dbReference>
<keyword evidence="2" id="KW-0805">Transcription regulation</keyword>
<protein>
    <submittedName>
        <fullName evidence="7">Transcriptional regulator, TetR family</fullName>
    </submittedName>
</protein>
<dbReference type="PROSITE" id="PS01081">
    <property type="entry name" value="HTH_TETR_1"/>
    <property type="match status" value="1"/>
</dbReference>
<proteinExistence type="predicted"/>
<evidence type="ECO:0000256" key="1">
    <source>
        <dbReference type="ARBA" id="ARBA00022491"/>
    </source>
</evidence>
<keyword evidence="8" id="KW-1185">Reference proteome</keyword>
<evidence type="ECO:0000259" key="6">
    <source>
        <dbReference type="PROSITE" id="PS50977"/>
    </source>
</evidence>
<feature type="domain" description="HTH tetR-type" evidence="6">
    <location>
        <begin position="2"/>
        <end position="62"/>
    </location>
</feature>
<reference evidence="7 8" key="1">
    <citation type="submission" date="2016-10" db="EMBL/GenBank/DDBJ databases">
        <authorList>
            <person name="de Groot N.N."/>
        </authorList>
    </citation>
    <scope>NUCLEOTIDE SEQUENCE [LARGE SCALE GENOMIC DNA]</scope>
    <source>
        <strain evidence="7 8">CGMCC 1.3702</strain>
    </source>
</reference>
<dbReference type="InterPro" id="IPR050624">
    <property type="entry name" value="HTH-type_Tx_Regulator"/>
</dbReference>
<evidence type="ECO:0000313" key="8">
    <source>
        <dbReference type="Proteomes" id="UP000198642"/>
    </source>
</evidence>
<accession>A0A1I0WA25</accession>
<dbReference type="Pfam" id="PF00440">
    <property type="entry name" value="TetR_N"/>
    <property type="match status" value="1"/>
</dbReference>
<keyword evidence="1" id="KW-0678">Repressor</keyword>
<dbReference type="EMBL" id="FOJW01000002">
    <property type="protein sequence ID" value="SFA85197.1"/>
    <property type="molecule type" value="Genomic_DNA"/>
</dbReference>
<dbReference type="PROSITE" id="PS50977">
    <property type="entry name" value="HTH_TETR_2"/>
    <property type="match status" value="1"/>
</dbReference>
<organism evidence="7 8">
    <name type="scientific">Lentibacillus halodurans</name>
    <dbReference type="NCBI Taxonomy" id="237679"/>
    <lineage>
        <taxon>Bacteria</taxon>
        <taxon>Bacillati</taxon>
        <taxon>Bacillota</taxon>
        <taxon>Bacilli</taxon>
        <taxon>Bacillales</taxon>
        <taxon>Bacillaceae</taxon>
        <taxon>Lentibacillus</taxon>
    </lineage>
</organism>
<dbReference type="GO" id="GO:0045892">
    <property type="term" value="P:negative regulation of DNA-templated transcription"/>
    <property type="evidence" value="ECO:0007669"/>
    <property type="project" value="UniProtKB-ARBA"/>
</dbReference>